<dbReference type="InterPro" id="IPR015590">
    <property type="entry name" value="Aldehyde_DH_dom"/>
</dbReference>
<dbReference type="PANTHER" id="PTHR42804">
    <property type="entry name" value="ALDEHYDE DEHYDROGENASE"/>
    <property type="match status" value="1"/>
</dbReference>
<evidence type="ECO:0000313" key="6">
    <source>
        <dbReference type="EMBL" id="OJZ76035.1"/>
    </source>
</evidence>
<evidence type="ECO:0000256" key="2">
    <source>
        <dbReference type="ARBA" id="ARBA00023002"/>
    </source>
</evidence>
<organism evidence="6 7">
    <name type="scientific">Mycobacterium paraffinicum</name>
    <dbReference type="NCBI Taxonomy" id="53378"/>
    <lineage>
        <taxon>Bacteria</taxon>
        <taxon>Bacillati</taxon>
        <taxon>Actinomycetota</taxon>
        <taxon>Actinomycetes</taxon>
        <taxon>Mycobacteriales</taxon>
        <taxon>Mycobacteriaceae</taxon>
        <taxon>Mycobacterium</taxon>
    </lineage>
</organism>
<dbReference type="Gene3D" id="3.40.309.10">
    <property type="entry name" value="Aldehyde Dehydrogenase, Chain A, domain 2"/>
    <property type="match status" value="1"/>
</dbReference>
<dbReference type="RefSeq" id="WP_073870138.1">
    <property type="nucleotide sequence ID" value="NZ_MPNT01000001.1"/>
</dbReference>
<feature type="domain" description="Aldehyde dehydrogenase" evidence="5">
    <location>
        <begin position="20"/>
        <end position="486"/>
    </location>
</feature>
<dbReference type="GO" id="GO:0016620">
    <property type="term" value="F:oxidoreductase activity, acting on the aldehyde or oxo group of donors, NAD or NADP as acceptor"/>
    <property type="evidence" value="ECO:0007669"/>
    <property type="project" value="InterPro"/>
</dbReference>
<evidence type="ECO:0000259" key="5">
    <source>
        <dbReference type="Pfam" id="PF00171"/>
    </source>
</evidence>
<evidence type="ECO:0000256" key="3">
    <source>
        <dbReference type="PROSITE-ProRule" id="PRU10007"/>
    </source>
</evidence>
<proteinExistence type="inferred from homology"/>
<reference evidence="6 7" key="1">
    <citation type="submission" date="2016-11" db="EMBL/GenBank/DDBJ databases">
        <title>Genome sequences of unsequenced Mycobacteria.</title>
        <authorList>
            <person name="Greninger A.L."/>
            <person name="Fang F."/>
            <person name="Jerome K.R."/>
        </authorList>
    </citation>
    <scope>NUCLEOTIDE SEQUENCE [LARGE SCALE GENOMIC DNA]</scope>
    <source>
        <strain evidence="6 7">M11</strain>
    </source>
</reference>
<dbReference type="EMBL" id="MPNT01000001">
    <property type="protein sequence ID" value="OJZ76035.1"/>
    <property type="molecule type" value="Genomic_DNA"/>
</dbReference>
<comment type="similarity">
    <text evidence="1 4">Belongs to the aldehyde dehydrogenase family.</text>
</comment>
<evidence type="ECO:0000313" key="7">
    <source>
        <dbReference type="Proteomes" id="UP000186438"/>
    </source>
</evidence>
<evidence type="ECO:0000256" key="4">
    <source>
        <dbReference type="RuleBase" id="RU003345"/>
    </source>
</evidence>
<dbReference type="AlphaFoldDB" id="A0A1Q4I292"/>
<dbReference type="InterPro" id="IPR016163">
    <property type="entry name" value="Ald_DH_C"/>
</dbReference>
<dbReference type="InterPro" id="IPR016162">
    <property type="entry name" value="Ald_DH_N"/>
</dbReference>
<accession>A0A1Q4I292</accession>
<evidence type="ECO:0000256" key="1">
    <source>
        <dbReference type="ARBA" id="ARBA00009986"/>
    </source>
</evidence>
<name>A0A1Q4I292_9MYCO</name>
<comment type="caution">
    <text evidence="6">The sequence shown here is derived from an EMBL/GenBank/DDBJ whole genome shotgun (WGS) entry which is preliminary data.</text>
</comment>
<dbReference type="Pfam" id="PF00171">
    <property type="entry name" value="Aldedh"/>
    <property type="match status" value="1"/>
</dbReference>
<gene>
    <name evidence="6" type="ORF">BRW65_00845</name>
</gene>
<dbReference type="Proteomes" id="UP000186438">
    <property type="component" value="Unassembled WGS sequence"/>
</dbReference>
<protein>
    <submittedName>
        <fullName evidence="6">Betaine-aldehyde dehydrogenase</fullName>
    </submittedName>
</protein>
<dbReference type="InterPro" id="IPR029510">
    <property type="entry name" value="Ald_DH_CS_GLU"/>
</dbReference>
<dbReference type="Gene3D" id="3.40.605.10">
    <property type="entry name" value="Aldehyde Dehydrogenase, Chain A, domain 1"/>
    <property type="match status" value="1"/>
</dbReference>
<sequence>MSEGVRDLVAGPAGYVNGRWLTGGDSQIDAIDPTTEQVLAKVPVTSVGQVHEAVTAARKAFDEGPWPRMRPRDRAAAINRLIDRLRAHRDDLVELGMLEVGSPRMLSEAMHADLPINFWEWFADAAIRGPRGGWENGIGLHSSPVLSTSILFHDPIGVVAAITAYNTPQLITAFKVGGALAAGCTSVLMPSPRTPLAAVAFARIVEEADLPAGVVNVVIGEAEVGRALTEHPAVDLVTFTGSVAVGRQVMRQAADGLKKVVLELGGKSPNILLPGADVEAAAAPSILRFTRNSGQACGATTRTLVPRADYERFVAAAAAFMDTVVVGDPFEPSTVLGPLIRRSQVDSVRGYVDRALDRGAKIVAGGKPVDAERGFFMAPALIGNVGNADEICQEELFGPVGAVMPYDTVDEAVAMANGTRYGLNANIWGPADEAMRIARRLRTGTATINGGGGDRPDAPWGGVGESGVGFDRGEAGFAEFFTVQHVQWPLAGVGRASGLPPGRGLEK</sequence>
<keyword evidence="2 4" id="KW-0560">Oxidoreductase</keyword>
<feature type="active site" evidence="3">
    <location>
        <position position="263"/>
    </location>
</feature>
<dbReference type="STRING" id="53378.BRW65_00845"/>
<dbReference type="PROSITE" id="PS00687">
    <property type="entry name" value="ALDEHYDE_DEHYDR_GLU"/>
    <property type="match status" value="1"/>
</dbReference>
<keyword evidence="7" id="KW-1185">Reference proteome</keyword>
<dbReference type="OrthoDB" id="6882680at2"/>
<dbReference type="PANTHER" id="PTHR42804:SF1">
    <property type="entry name" value="ALDEHYDE DEHYDROGENASE-RELATED"/>
    <property type="match status" value="1"/>
</dbReference>
<dbReference type="InterPro" id="IPR016161">
    <property type="entry name" value="Ald_DH/histidinol_DH"/>
</dbReference>
<dbReference type="SUPFAM" id="SSF53720">
    <property type="entry name" value="ALDH-like"/>
    <property type="match status" value="1"/>
</dbReference>
<dbReference type="FunFam" id="3.40.605.10:FF:000007">
    <property type="entry name" value="NAD/NADP-dependent betaine aldehyde dehydrogenase"/>
    <property type="match status" value="1"/>
</dbReference>